<sequence length="59" mass="6039">MSMSDRPERRVSISEAAGYAMLGAIIAGLLALHIWAGNIVLPGATSAAMTAQPARLSGD</sequence>
<evidence type="ECO:0000313" key="3">
    <source>
        <dbReference type="Proteomes" id="UP000184096"/>
    </source>
</evidence>
<name>A0A1M7UEI5_9BRAD</name>
<dbReference type="AlphaFoldDB" id="A0A1M7UEI5"/>
<reference evidence="3" key="1">
    <citation type="submission" date="2016-11" db="EMBL/GenBank/DDBJ databases">
        <authorList>
            <person name="Varghese N."/>
            <person name="Submissions S."/>
        </authorList>
    </citation>
    <scope>NUCLEOTIDE SEQUENCE [LARGE SCALE GENOMIC DNA]</scope>
    <source>
        <strain evidence="3">GAS401</strain>
    </source>
</reference>
<keyword evidence="3" id="KW-1185">Reference proteome</keyword>
<keyword evidence="1" id="KW-1133">Transmembrane helix</keyword>
<dbReference type="Proteomes" id="UP000184096">
    <property type="component" value="Chromosome I"/>
</dbReference>
<evidence type="ECO:0000313" key="2">
    <source>
        <dbReference type="EMBL" id="SHN81344.1"/>
    </source>
</evidence>
<keyword evidence="1" id="KW-0472">Membrane</keyword>
<dbReference type="EMBL" id="LT670849">
    <property type="protein sequence ID" value="SHN81344.1"/>
    <property type="molecule type" value="Genomic_DNA"/>
</dbReference>
<accession>A0A1M7UEI5</accession>
<protein>
    <submittedName>
        <fullName evidence="2">Uncharacterized protein</fullName>
    </submittedName>
</protein>
<organism evidence="2 3">
    <name type="scientific">Bradyrhizobium erythrophlei</name>
    <dbReference type="NCBI Taxonomy" id="1437360"/>
    <lineage>
        <taxon>Bacteria</taxon>
        <taxon>Pseudomonadati</taxon>
        <taxon>Pseudomonadota</taxon>
        <taxon>Alphaproteobacteria</taxon>
        <taxon>Hyphomicrobiales</taxon>
        <taxon>Nitrobacteraceae</taxon>
        <taxon>Bradyrhizobium</taxon>
    </lineage>
</organism>
<proteinExistence type="predicted"/>
<feature type="transmembrane region" description="Helical" evidence="1">
    <location>
        <begin position="16"/>
        <end position="36"/>
    </location>
</feature>
<evidence type="ECO:0000256" key="1">
    <source>
        <dbReference type="SAM" id="Phobius"/>
    </source>
</evidence>
<gene>
    <name evidence="2" type="ORF">SAMN05444170_4694</name>
</gene>
<keyword evidence="1" id="KW-0812">Transmembrane</keyword>